<protein>
    <submittedName>
        <fullName evidence="2">DEAD/DEAH box helicase domain-containing protein</fullName>
    </submittedName>
</protein>
<name>A0A086PNE9_TOXGO</name>
<keyword evidence="2" id="KW-0067">ATP-binding</keyword>
<evidence type="ECO:0000313" key="3">
    <source>
        <dbReference type="Proteomes" id="UP000028840"/>
    </source>
</evidence>
<sequence length="124" mass="14596">MRRQSSLEASRENRFSLFGSLSRVAALIAAFPSTSSMLVEETPRREAKGNHYRERRMTLMANRTCRTSENKVEAEMSSSGWPASFQSRRPLLRCIRGERRLELGKEWREKRNEGEEMETRREER</sequence>
<feature type="region of interest" description="Disordered" evidence="1">
    <location>
        <begin position="105"/>
        <end position="124"/>
    </location>
</feature>
<accession>A0A086PNE9</accession>
<dbReference type="EMBL" id="AEYJ02001465">
    <property type="protein sequence ID" value="KFH01881.1"/>
    <property type="molecule type" value="Genomic_DNA"/>
</dbReference>
<evidence type="ECO:0000256" key="1">
    <source>
        <dbReference type="SAM" id="MobiDB-lite"/>
    </source>
</evidence>
<dbReference type="AlphaFoldDB" id="A0A086PNE9"/>
<evidence type="ECO:0000313" key="2">
    <source>
        <dbReference type="EMBL" id="KFH01881.1"/>
    </source>
</evidence>
<proteinExistence type="predicted"/>
<dbReference type="GO" id="GO:0004386">
    <property type="term" value="F:helicase activity"/>
    <property type="evidence" value="ECO:0007669"/>
    <property type="project" value="UniProtKB-KW"/>
</dbReference>
<organism evidence="2 3">
    <name type="scientific">Toxoplasma gondii VAND</name>
    <dbReference type="NCBI Taxonomy" id="933077"/>
    <lineage>
        <taxon>Eukaryota</taxon>
        <taxon>Sar</taxon>
        <taxon>Alveolata</taxon>
        <taxon>Apicomplexa</taxon>
        <taxon>Conoidasida</taxon>
        <taxon>Coccidia</taxon>
        <taxon>Eucoccidiorida</taxon>
        <taxon>Eimeriorina</taxon>
        <taxon>Sarcocystidae</taxon>
        <taxon>Toxoplasma</taxon>
    </lineage>
</organism>
<keyword evidence="2" id="KW-0347">Helicase</keyword>
<gene>
    <name evidence="2" type="ORF">TGVAND_316750</name>
</gene>
<keyword evidence="2" id="KW-0547">Nucleotide-binding</keyword>
<dbReference type="Proteomes" id="UP000028840">
    <property type="component" value="Unassembled WGS sequence"/>
</dbReference>
<keyword evidence="2" id="KW-0378">Hydrolase</keyword>
<dbReference type="VEuPathDB" id="ToxoDB:TGVAND_316750"/>
<comment type="caution">
    <text evidence="2">The sequence shown here is derived from an EMBL/GenBank/DDBJ whole genome shotgun (WGS) entry which is preliminary data.</text>
</comment>
<reference evidence="2 3" key="2">
    <citation type="journal article" date="2015" name="Eukaryot. Cell">
        <title>Genetic mapping reveals that sinefungin resistance in Toxoplasma gondii is controlled by a putative amino acid transporter locus that can be used as a negative selectable marker.</title>
        <authorList>
            <person name="Behnke M.S."/>
            <person name="Khan A."/>
            <person name="Sibley L.D."/>
        </authorList>
    </citation>
    <scope>NUCLEOTIDE SEQUENCE [LARGE SCALE GENOMIC DNA]</scope>
    <source>
        <strain evidence="2 3">VAND</strain>
    </source>
</reference>
<reference evidence="2 3" key="1">
    <citation type="submission" date="2014-08" db="EMBL/GenBank/DDBJ databases">
        <authorList>
            <person name="Sibley D."/>
            <person name="Venepally P."/>
            <person name="Karamycheva S."/>
            <person name="Hadjithomas M."/>
            <person name="Khan A."/>
            <person name="Brunk B."/>
            <person name="Roos D."/>
            <person name="Caler E."/>
            <person name="Lorenzi H."/>
        </authorList>
    </citation>
    <scope>NUCLEOTIDE SEQUENCE [LARGE SCALE GENOMIC DNA]</scope>
    <source>
        <strain evidence="2 3">VAND</strain>
    </source>
</reference>